<evidence type="ECO:0000256" key="1">
    <source>
        <dbReference type="SAM" id="MobiDB-lite"/>
    </source>
</evidence>
<feature type="signal peptide" evidence="2">
    <location>
        <begin position="1"/>
        <end position="20"/>
    </location>
</feature>
<dbReference type="RefSeq" id="WP_064121868.1">
    <property type="nucleotide sequence ID" value="NZ_CP015243.1"/>
</dbReference>
<evidence type="ECO:0000256" key="2">
    <source>
        <dbReference type="SAM" id="SignalP"/>
    </source>
</evidence>
<evidence type="ECO:0000313" key="4">
    <source>
        <dbReference type="Proteomes" id="UP000077875"/>
    </source>
</evidence>
<protein>
    <submittedName>
        <fullName evidence="3">Uncharacterized protein</fullName>
    </submittedName>
</protein>
<dbReference type="Proteomes" id="UP000077875">
    <property type="component" value="Chromosome"/>
</dbReference>
<keyword evidence="4" id="KW-1185">Reference proteome</keyword>
<dbReference type="KEGG" id="haa:A5892_04985"/>
<sequence>MKAAILAALLLLGMPLGVQASPPSSAHAPARAAVEVVVPLPPALLAPQPARQYRAVPRTTECRQADGGVRIDTARQSCAEDERAAQGPRLSTSGD</sequence>
<gene>
    <name evidence="3" type="ORF">A5892_04985</name>
</gene>
<feature type="region of interest" description="Disordered" evidence="1">
    <location>
        <begin position="74"/>
        <end position="95"/>
    </location>
</feature>
<organism evidence="3 4">
    <name type="scientific">Halotalea alkalilenta</name>
    <dbReference type="NCBI Taxonomy" id="376489"/>
    <lineage>
        <taxon>Bacteria</taxon>
        <taxon>Pseudomonadati</taxon>
        <taxon>Pseudomonadota</taxon>
        <taxon>Gammaproteobacteria</taxon>
        <taxon>Oceanospirillales</taxon>
        <taxon>Halomonadaceae</taxon>
        <taxon>Halotalea</taxon>
    </lineage>
</organism>
<name>A0A172YCS6_9GAMM</name>
<feature type="chain" id="PRO_5008004589" evidence="2">
    <location>
        <begin position="21"/>
        <end position="95"/>
    </location>
</feature>
<dbReference type="STRING" id="376489.A5892_04985"/>
<reference evidence="3 4" key="1">
    <citation type="submission" date="2016-04" db="EMBL/GenBank/DDBJ databases">
        <title>Complete Genome Sequence of Halotalea alkalilenta IHB B 13600.</title>
        <authorList>
            <person name="Swarnkar M.K."/>
            <person name="Sharma A."/>
            <person name="Kaushal K."/>
            <person name="Soni R."/>
            <person name="Rana S."/>
            <person name="Singh A.K."/>
            <person name="Gulati A."/>
        </authorList>
    </citation>
    <scope>NUCLEOTIDE SEQUENCE [LARGE SCALE GENOMIC DNA]</scope>
    <source>
        <strain evidence="3 4">IHB B 13600</strain>
    </source>
</reference>
<keyword evidence="2" id="KW-0732">Signal</keyword>
<accession>A0A172YCS6</accession>
<evidence type="ECO:0000313" key="3">
    <source>
        <dbReference type="EMBL" id="ANF56902.1"/>
    </source>
</evidence>
<proteinExistence type="predicted"/>
<dbReference type="AlphaFoldDB" id="A0A172YCS6"/>
<dbReference type="EMBL" id="CP015243">
    <property type="protein sequence ID" value="ANF56902.1"/>
    <property type="molecule type" value="Genomic_DNA"/>
</dbReference>